<comment type="caution">
    <text evidence="6">The sequence shown here is derived from an EMBL/GenBank/DDBJ whole genome shotgun (WGS) entry which is preliminary data.</text>
</comment>
<dbReference type="GO" id="GO:0046872">
    <property type="term" value="F:metal ion binding"/>
    <property type="evidence" value="ECO:0007669"/>
    <property type="project" value="UniProtKB-KW"/>
</dbReference>
<dbReference type="Gene3D" id="1.10.760.10">
    <property type="entry name" value="Cytochrome c-like domain"/>
    <property type="match status" value="1"/>
</dbReference>
<proteinExistence type="predicted"/>
<dbReference type="GO" id="GO:0020037">
    <property type="term" value="F:heme binding"/>
    <property type="evidence" value="ECO:0007669"/>
    <property type="project" value="InterPro"/>
</dbReference>
<dbReference type="EMBL" id="DRGN01000300">
    <property type="protein sequence ID" value="HEU02756.1"/>
    <property type="molecule type" value="Genomic_DNA"/>
</dbReference>
<dbReference type="InterPro" id="IPR009056">
    <property type="entry name" value="Cyt_c-like_dom"/>
</dbReference>
<evidence type="ECO:0000256" key="4">
    <source>
        <dbReference type="PROSITE-ProRule" id="PRU00433"/>
    </source>
</evidence>
<name>A0A9C9NJL0_9HYPH</name>
<evidence type="ECO:0000313" key="6">
    <source>
        <dbReference type="EMBL" id="HEU02756.1"/>
    </source>
</evidence>
<feature type="domain" description="Cytochrome c" evidence="5">
    <location>
        <begin position="39"/>
        <end position="160"/>
    </location>
</feature>
<dbReference type="Proteomes" id="UP000885680">
    <property type="component" value="Unassembled WGS sequence"/>
</dbReference>
<accession>A0A9C9NJL0</accession>
<dbReference type="AlphaFoldDB" id="A0A9C9NJL0"/>
<gene>
    <name evidence="6" type="ORF">ENH89_21070</name>
</gene>
<dbReference type="SUPFAM" id="SSF46626">
    <property type="entry name" value="Cytochrome c"/>
    <property type="match status" value="1"/>
</dbReference>
<sequence length="164" mass="17369">MVLLVVLAGVRLFGSGPLTDRGAWPSEFRSNGERIYFTATSASGQPIAPQGGSMHMMMSGGGCVACHGADRGGGRLMPRFWQSAPPLTAAALFGEHDEAAGTEGATESHGDHDDYTDDTLRRAITDGIDPGGERLDPVMPRWSMTDADMTDLIAYLKTPVDSAK</sequence>
<dbReference type="GO" id="GO:0009055">
    <property type="term" value="F:electron transfer activity"/>
    <property type="evidence" value="ECO:0007669"/>
    <property type="project" value="InterPro"/>
</dbReference>
<keyword evidence="3 4" id="KW-0408">Iron</keyword>
<dbReference type="Pfam" id="PF00034">
    <property type="entry name" value="Cytochrom_C"/>
    <property type="match status" value="1"/>
</dbReference>
<dbReference type="InterPro" id="IPR036909">
    <property type="entry name" value="Cyt_c-like_dom_sf"/>
</dbReference>
<protein>
    <submittedName>
        <fullName evidence="6">C-type cytochrome</fullName>
    </submittedName>
</protein>
<evidence type="ECO:0000256" key="2">
    <source>
        <dbReference type="ARBA" id="ARBA00022723"/>
    </source>
</evidence>
<dbReference type="PROSITE" id="PS51007">
    <property type="entry name" value="CYTC"/>
    <property type="match status" value="1"/>
</dbReference>
<keyword evidence="1 4" id="KW-0349">Heme</keyword>
<reference evidence="6" key="1">
    <citation type="journal article" date="2020" name="mSystems">
        <title>Genome- and Community-Level Interaction Insights into Carbon Utilization and Element Cycling Functions of Hydrothermarchaeota in Hydrothermal Sediment.</title>
        <authorList>
            <person name="Zhou Z."/>
            <person name="Liu Y."/>
            <person name="Xu W."/>
            <person name="Pan J."/>
            <person name="Luo Z.H."/>
            <person name="Li M."/>
        </authorList>
    </citation>
    <scope>NUCLEOTIDE SEQUENCE</scope>
    <source>
        <strain evidence="6">HyVt-347</strain>
    </source>
</reference>
<organism evidence="6 7">
    <name type="scientific">Aurantimonas coralicida</name>
    <dbReference type="NCBI Taxonomy" id="182270"/>
    <lineage>
        <taxon>Bacteria</taxon>
        <taxon>Pseudomonadati</taxon>
        <taxon>Pseudomonadota</taxon>
        <taxon>Alphaproteobacteria</taxon>
        <taxon>Hyphomicrobiales</taxon>
        <taxon>Aurantimonadaceae</taxon>
        <taxon>Aurantimonas</taxon>
    </lineage>
</organism>
<evidence type="ECO:0000313" key="7">
    <source>
        <dbReference type="Proteomes" id="UP000885680"/>
    </source>
</evidence>
<evidence type="ECO:0000256" key="1">
    <source>
        <dbReference type="ARBA" id="ARBA00022617"/>
    </source>
</evidence>
<keyword evidence="2 4" id="KW-0479">Metal-binding</keyword>
<evidence type="ECO:0000259" key="5">
    <source>
        <dbReference type="PROSITE" id="PS51007"/>
    </source>
</evidence>
<evidence type="ECO:0000256" key="3">
    <source>
        <dbReference type="ARBA" id="ARBA00023004"/>
    </source>
</evidence>